<dbReference type="InterPro" id="IPR000276">
    <property type="entry name" value="GPCR_Rhodpsn"/>
</dbReference>
<keyword evidence="6 13" id="KW-1133">Transmembrane helix</keyword>
<dbReference type="GO" id="GO:0005886">
    <property type="term" value="C:plasma membrane"/>
    <property type="evidence" value="ECO:0007669"/>
    <property type="project" value="UniProtKB-SubCell"/>
</dbReference>
<dbReference type="Pfam" id="PF13853">
    <property type="entry name" value="7tm_4"/>
    <property type="match status" value="1"/>
</dbReference>
<keyword evidence="2" id="KW-1003">Cell membrane</keyword>
<dbReference type="PRINTS" id="PR00245">
    <property type="entry name" value="OLFACTORYR"/>
</dbReference>
<keyword evidence="4 13" id="KW-0812">Transmembrane</keyword>
<keyword evidence="12" id="KW-0807">Transducer</keyword>
<evidence type="ECO:0000256" key="1">
    <source>
        <dbReference type="ARBA" id="ARBA00004651"/>
    </source>
</evidence>
<feature type="transmembrane region" description="Helical" evidence="13">
    <location>
        <begin position="272"/>
        <end position="293"/>
    </location>
</feature>
<evidence type="ECO:0000256" key="6">
    <source>
        <dbReference type="ARBA" id="ARBA00022989"/>
    </source>
</evidence>
<feature type="transmembrane region" description="Helical" evidence="13">
    <location>
        <begin position="196"/>
        <end position="218"/>
    </location>
</feature>
<evidence type="ECO:0000313" key="16">
    <source>
        <dbReference type="Proteomes" id="UP000694620"/>
    </source>
</evidence>
<comment type="subcellular location">
    <subcellularLocation>
        <location evidence="1">Cell membrane</location>
        <topology evidence="1">Multi-pass membrane protein</topology>
    </subcellularLocation>
</comment>
<feature type="transmembrane region" description="Helical" evidence="13">
    <location>
        <begin position="139"/>
        <end position="167"/>
    </location>
</feature>
<dbReference type="PRINTS" id="PR00237">
    <property type="entry name" value="GPCRRHODOPSN"/>
</dbReference>
<dbReference type="InterPro" id="IPR000725">
    <property type="entry name" value="Olfact_rcpt"/>
</dbReference>
<dbReference type="PANTHER" id="PTHR24242:SF359">
    <property type="entry name" value="ODORANT RECEPTOR-RELATED"/>
    <property type="match status" value="1"/>
</dbReference>
<organism evidence="15 16">
    <name type="scientific">Erpetoichthys calabaricus</name>
    <name type="common">Rope fish</name>
    <name type="synonym">Calamoichthys calabaricus</name>
    <dbReference type="NCBI Taxonomy" id="27687"/>
    <lineage>
        <taxon>Eukaryota</taxon>
        <taxon>Metazoa</taxon>
        <taxon>Chordata</taxon>
        <taxon>Craniata</taxon>
        <taxon>Vertebrata</taxon>
        <taxon>Euteleostomi</taxon>
        <taxon>Actinopterygii</taxon>
        <taxon>Polypteriformes</taxon>
        <taxon>Polypteridae</taxon>
        <taxon>Erpetoichthys</taxon>
    </lineage>
</organism>
<evidence type="ECO:0000256" key="4">
    <source>
        <dbReference type="ARBA" id="ARBA00022692"/>
    </source>
</evidence>
<dbReference type="GeneTree" id="ENSGT00940000161369"/>
<evidence type="ECO:0000313" key="15">
    <source>
        <dbReference type="Ensembl" id="ENSECRP00000004443.1"/>
    </source>
</evidence>
<reference evidence="15" key="3">
    <citation type="submission" date="2025-09" db="UniProtKB">
        <authorList>
            <consortium name="Ensembl"/>
        </authorList>
    </citation>
    <scope>IDENTIFICATION</scope>
</reference>
<dbReference type="Ensembl" id="ENSECRT00000004511.1">
    <property type="protein sequence ID" value="ENSECRP00000004443.1"/>
    <property type="gene ID" value="ENSECRG00000003019.1"/>
</dbReference>
<evidence type="ECO:0000256" key="5">
    <source>
        <dbReference type="ARBA" id="ARBA00022725"/>
    </source>
</evidence>
<dbReference type="PROSITE" id="PS50262">
    <property type="entry name" value="G_PROTEIN_RECEP_F1_2"/>
    <property type="match status" value="1"/>
</dbReference>
<evidence type="ECO:0000256" key="13">
    <source>
        <dbReference type="SAM" id="Phobius"/>
    </source>
</evidence>
<evidence type="ECO:0000259" key="14">
    <source>
        <dbReference type="PROSITE" id="PS50262"/>
    </source>
</evidence>
<name>A0A8C4RLK8_ERPCA</name>
<evidence type="ECO:0000256" key="2">
    <source>
        <dbReference type="ARBA" id="ARBA00022475"/>
    </source>
</evidence>
<keyword evidence="8 13" id="KW-0472">Membrane</keyword>
<reference evidence="15" key="2">
    <citation type="submission" date="2025-08" db="UniProtKB">
        <authorList>
            <consortium name="Ensembl"/>
        </authorList>
    </citation>
    <scope>IDENTIFICATION</scope>
</reference>
<dbReference type="FunFam" id="1.20.1070.10:FF:000024">
    <property type="entry name" value="Olfactory receptor"/>
    <property type="match status" value="1"/>
</dbReference>
<dbReference type="SUPFAM" id="SSF81321">
    <property type="entry name" value="Family A G protein-coupled receptor-like"/>
    <property type="match status" value="1"/>
</dbReference>
<dbReference type="PANTHER" id="PTHR24242">
    <property type="entry name" value="G-PROTEIN COUPLED RECEPTOR"/>
    <property type="match status" value="1"/>
</dbReference>
<dbReference type="Gene3D" id="1.20.1070.10">
    <property type="entry name" value="Rhodopsin 7-helix transmembrane proteins"/>
    <property type="match status" value="1"/>
</dbReference>
<dbReference type="AlphaFoldDB" id="A0A8C4RLK8"/>
<evidence type="ECO:0000256" key="3">
    <source>
        <dbReference type="ARBA" id="ARBA00022606"/>
    </source>
</evidence>
<evidence type="ECO:0000256" key="8">
    <source>
        <dbReference type="ARBA" id="ARBA00023136"/>
    </source>
</evidence>
<keyword evidence="10" id="KW-0675">Receptor</keyword>
<feature type="transmembrane region" description="Helical" evidence="13">
    <location>
        <begin position="57"/>
        <end position="78"/>
    </location>
</feature>
<dbReference type="Proteomes" id="UP000694620">
    <property type="component" value="Chromosome 4"/>
</dbReference>
<feature type="transmembrane region" description="Helical" evidence="13">
    <location>
        <begin position="239"/>
        <end position="260"/>
    </location>
</feature>
<keyword evidence="16" id="KW-1185">Reference proteome</keyword>
<accession>A0A8C4RLK8</accession>
<dbReference type="InterPro" id="IPR050939">
    <property type="entry name" value="Olfactory_GPCR1"/>
</dbReference>
<evidence type="ECO:0000256" key="7">
    <source>
        <dbReference type="ARBA" id="ARBA00023040"/>
    </source>
</evidence>
<evidence type="ECO:0000256" key="11">
    <source>
        <dbReference type="ARBA" id="ARBA00023180"/>
    </source>
</evidence>
<keyword evidence="7" id="KW-0297">G-protein coupled receptor</keyword>
<dbReference type="GO" id="GO:0004984">
    <property type="term" value="F:olfactory receptor activity"/>
    <property type="evidence" value="ECO:0007669"/>
    <property type="project" value="InterPro"/>
</dbReference>
<keyword evidence="3" id="KW-0716">Sensory transduction</keyword>
<feature type="domain" description="G-protein coupled receptors family 1 profile" evidence="14">
    <location>
        <begin position="40"/>
        <end position="290"/>
    </location>
</feature>
<proteinExistence type="predicted"/>
<dbReference type="GO" id="GO:0004930">
    <property type="term" value="F:G protein-coupled receptor activity"/>
    <property type="evidence" value="ECO:0007669"/>
    <property type="project" value="UniProtKB-KW"/>
</dbReference>
<evidence type="ECO:0000256" key="9">
    <source>
        <dbReference type="ARBA" id="ARBA00023157"/>
    </source>
</evidence>
<protein>
    <submittedName>
        <fullName evidence="15">Olfactory receptor 13G1-like</fullName>
    </submittedName>
</protein>
<sequence length="300" mass="33554">MYNGTEFEFILLGFPGFQDKESKSILTAFFFSAYILILLENFFIIIVIVADENLHKPMYVFICNLALVDLLITTIVIPKALANFMFNLNTISFSACFIQSFAYLHGTSVQLHILAAMCYDRVIAVCNPLQYVTVMSNKLVITMLVLSWTVALVFPLFIMCFALQLYFCGPNKIPNYYCGHGAIIKMSCTDYTINSVLGLVFGLGLLILHAIIFIISYVKIIVTVLKIKSADGHMKAFSTCGAHLFVVITTLLSAAFVYVTSRVPAFSLDARLMVVTVQNLLCPMINPIIYSLMTKEIIEM</sequence>
<keyword evidence="9" id="KW-1015">Disulfide bond</keyword>
<dbReference type="InterPro" id="IPR017452">
    <property type="entry name" value="GPCR_Rhodpsn_7TM"/>
</dbReference>
<evidence type="ECO:0000256" key="10">
    <source>
        <dbReference type="ARBA" id="ARBA00023170"/>
    </source>
</evidence>
<evidence type="ECO:0000256" key="12">
    <source>
        <dbReference type="ARBA" id="ARBA00023224"/>
    </source>
</evidence>
<reference evidence="15" key="1">
    <citation type="submission" date="2021-06" db="EMBL/GenBank/DDBJ databases">
        <authorList>
            <consortium name="Wellcome Sanger Institute Data Sharing"/>
        </authorList>
    </citation>
    <scope>NUCLEOTIDE SEQUENCE [LARGE SCALE GENOMIC DNA]</scope>
</reference>
<keyword evidence="11" id="KW-0325">Glycoprotein</keyword>
<keyword evidence="5" id="KW-0552">Olfaction</keyword>
<feature type="transmembrane region" description="Helical" evidence="13">
    <location>
        <begin position="25"/>
        <end position="50"/>
    </location>
</feature>